<accession>A0A7I7WVC5</accession>
<evidence type="ECO:0000256" key="8">
    <source>
        <dbReference type="ARBA" id="ARBA00023004"/>
    </source>
</evidence>
<organism evidence="19 20">
    <name type="scientific">Mycolicibacterium gadium</name>
    <name type="common">Mycobacterium gadium</name>
    <dbReference type="NCBI Taxonomy" id="1794"/>
    <lineage>
        <taxon>Bacteria</taxon>
        <taxon>Bacillati</taxon>
        <taxon>Actinomycetota</taxon>
        <taxon>Actinomycetes</taxon>
        <taxon>Mycobacteriales</taxon>
        <taxon>Mycobacteriaceae</taxon>
        <taxon>Mycolicibacterium</taxon>
    </lineage>
</organism>
<dbReference type="InterPro" id="IPR002397">
    <property type="entry name" value="Cyt_P450_B"/>
</dbReference>
<keyword evidence="5 18" id="KW-0479">Metal-binding</keyword>
<evidence type="ECO:0000256" key="4">
    <source>
        <dbReference type="ARBA" id="ARBA00022617"/>
    </source>
</evidence>
<dbReference type="RefSeq" id="WP_163689472.1">
    <property type="nucleotide sequence ID" value="NZ_AP022608.1"/>
</dbReference>
<dbReference type="Proteomes" id="UP000466187">
    <property type="component" value="Chromosome"/>
</dbReference>
<comment type="pathway">
    <text evidence="13">Steroid metabolism; cholesterol degradation.</text>
</comment>
<evidence type="ECO:0000256" key="2">
    <source>
        <dbReference type="ARBA" id="ARBA00010617"/>
    </source>
</evidence>
<keyword evidence="8 18" id="KW-0408">Iron</keyword>
<keyword evidence="10" id="KW-0443">Lipid metabolism</keyword>
<gene>
    <name evidence="19" type="ORF">MGAD_50700</name>
</gene>
<evidence type="ECO:0000313" key="20">
    <source>
        <dbReference type="Proteomes" id="UP000466187"/>
    </source>
</evidence>
<keyword evidence="6" id="KW-0442">Lipid degradation</keyword>
<evidence type="ECO:0000256" key="16">
    <source>
        <dbReference type="ARBA" id="ARBA00082981"/>
    </source>
</evidence>
<evidence type="ECO:0000313" key="19">
    <source>
        <dbReference type="EMBL" id="BBZ20735.1"/>
    </source>
</evidence>
<dbReference type="GO" id="GO:0020037">
    <property type="term" value="F:heme binding"/>
    <property type="evidence" value="ECO:0007669"/>
    <property type="project" value="InterPro"/>
</dbReference>
<evidence type="ECO:0000256" key="14">
    <source>
        <dbReference type="ARBA" id="ARBA00070775"/>
    </source>
</evidence>
<keyword evidence="4 18" id="KW-0349">Heme</keyword>
<dbReference type="PRINTS" id="PR00359">
    <property type="entry name" value="BP450"/>
</dbReference>
<dbReference type="Gene3D" id="1.10.630.10">
    <property type="entry name" value="Cytochrome P450"/>
    <property type="match status" value="1"/>
</dbReference>
<dbReference type="PRINTS" id="PR00385">
    <property type="entry name" value="P450"/>
</dbReference>
<evidence type="ECO:0000256" key="18">
    <source>
        <dbReference type="RuleBase" id="RU000461"/>
    </source>
</evidence>
<evidence type="ECO:0000256" key="13">
    <source>
        <dbReference type="ARBA" id="ARBA00049645"/>
    </source>
</evidence>
<sequence>MTTTDLRWDPFDRSLHAEPYSVWKRMRDEAPVYYNPEFDFYALSRFDDVMTASLDTEAFSSEHGITLDMITEDPWGSPKAMIMMDPPDHTSLRKMVNRTFFRSRIAKLEDYVRELCRGYLDQYVGTDGFDYVRDFSAKLPVMVISSLLGFPEEDHDNLREWSDAQVHRDEGEVERSAAGDEASAKLFEYYRQQIELRRQHRTADIVSDLMDSDLVMPDVDPRRLDDGELLVFIAMVNVAGNETVARLLGWAALTLARNPEQRAKLVEDPGLIGGAVEELLRYDAPSPIQGRFTLRDSTYHDTVIPAGSKVALLTGSAGRDERQYVDPDTFDVTRTGIRHISFGHGSHFCLGAALARLEARVAIEETLKRFPTWEVDEAAVEHVHTNSVRGPASVPVKL</sequence>
<comment type="similarity">
    <text evidence="2 18">Belongs to the cytochrome P450 family.</text>
</comment>
<evidence type="ECO:0000256" key="17">
    <source>
        <dbReference type="ARBA" id="ARBA00083909"/>
    </source>
</evidence>
<dbReference type="GO" id="GO:0008395">
    <property type="term" value="F:steroid hydroxylase activity"/>
    <property type="evidence" value="ECO:0007669"/>
    <property type="project" value="TreeGrafter"/>
</dbReference>
<keyword evidence="11" id="KW-1207">Sterol metabolism</keyword>
<dbReference type="EMBL" id="AP022608">
    <property type="protein sequence ID" value="BBZ20735.1"/>
    <property type="molecule type" value="Genomic_DNA"/>
</dbReference>
<dbReference type="GO" id="GO:0006707">
    <property type="term" value="P:cholesterol catabolic process"/>
    <property type="evidence" value="ECO:0007669"/>
    <property type="project" value="TreeGrafter"/>
</dbReference>
<evidence type="ECO:0000256" key="7">
    <source>
        <dbReference type="ARBA" id="ARBA00023002"/>
    </source>
</evidence>
<keyword evidence="7 18" id="KW-0560">Oxidoreductase</keyword>
<dbReference type="PANTHER" id="PTHR46696">
    <property type="entry name" value="P450, PUTATIVE (EUROFUNG)-RELATED"/>
    <property type="match status" value="1"/>
</dbReference>
<dbReference type="SUPFAM" id="SSF48264">
    <property type="entry name" value="Cytochrome P450"/>
    <property type="match status" value="1"/>
</dbReference>
<dbReference type="AlphaFoldDB" id="A0A7I7WVC5"/>
<proteinExistence type="inferred from homology"/>
<evidence type="ECO:0000256" key="3">
    <source>
        <dbReference type="ARBA" id="ARBA00022548"/>
    </source>
</evidence>
<evidence type="ECO:0000256" key="10">
    <source>
        <dbReference type="ARBA" id="ARBA00023098"/>
    </source>
</evidence>
<protein>
    <recommendedName>
        <fullName evidence="14">Steroid C26-monooxygenase</fullName>
    </recommendedName>
    <alternativeName>
        <fullName evidence="15">Cholest-4-en-3-one C26-monooxygenase</fullName>
    </alternativeName>
    <alternativeName>
        <fullName evidence="17">Cholesterol C26-monooxygenase</fullName>
    </alternativeName>
    <alternativeName>
        <fullName evidence="16">Steroid C27-monooxygenase</fullName>
    </alternativeName>
</protein>
<dbReference type="InterPro" id="IPR036396">
    <property type="entry name" value="Cyt_P450_sf"/>
</dbReference>
<evidence type="ECO:0000256" key="15">
    <source>
        <dbReference type="ARBA" id="ARBA00079588"/>
    </source>
</evidence>
<evidence type="ECO:0000256" key="1">
    <source>
        <dbReference type="ARBA" id="ARBA00001971"/>
    </source>
</evidence>
<keyword evidence="9 18" id="KW-0503">Monooxygenase</keyword>
<keyword evidence="12" id="KW-0753">Steroid metabolism</keyword>
<evidence type="ECO:0000256" key="9">
    <source>
        <dbReference type="ARBA" id="ARBA00023033"/>
    </source>
</evidence>
<dbReference type="GO" id="GO:0005506">
    <property type="term" value="F:iron ion binding"/>
    <property type="evidence" value="ECO:0007669"/>
    <property type="project" value="InterPro"/>
</dbReference>
<dbReference type="PANTHER" id="PTHR46696:SF4">
    <property type="entry name" value="BIOTIN BIOSYNTHESIS CYTOCHROME P450"/>
    <property type="match status" value="1"/>
</dbReference>
<name>A0A7I7WVC5_MYCGU</name>
<comment type="cofactor">
    <cofactor evidence="1">
        <name>heme</name>
        <dbReference type="ChEBI" id="CHEBI:30413"/>
    </cofactor>
</comment>
<dbReference type="KEGG" id="mgad:MGAD_50700"/>
<evidence type="ECO:0000256" key="11">
    <source>
        <dbReference type="ARBA" id="ARBA00023166"/>
    </source>
</evidence>
<dbReference type="Pfam" id="PF00067">
    <property type="entry name" value="p450"/>
    <property type="match status" value="2"/>
</dbReference>
<keyword evidence="3" id="KW-0153">Cholesterol metabolism</keyword>
<dbReference type="PROSITE" id="PS00086">
    <property type="entry name" value="CYTOCHROME_P450"/>
    <property type="match status" value="1"/>
</dbReference>
<dbReference type="FunFam" id="1.10.630.10:FF:000018">
    <property type="entry name" value="Cytochrome P450 monooxygenase"/>
    <property type="match status" value="1"/>
</dbReference>
<evidence type="ECO:0000256" key="12">
    <source>
        <dbReference type="ARBA" id="ARBA00023221"/>
    </source>
</evidence>
<dbReference type="CDD" id="cd11078">
    <property type="entry name" value="CYP130-like"/>
    <property type="match status" value="1"/>
</dbReference>
<reference evidence="19 20" key="1">
    <citation type="journal article" date="2019" name="Emerg. Microbes Infect.">
        <title>Comprehensive subspecies identification of 175 nontuberculous mycobacteria species based on 7547 genomic profiles.</title>
        <authorList>
            <person name="Matsumoto Y."/>
            <person name="Kinjo T."/>
            <person name="Motooka D."/>
            <person name="Nabeya D."/>
            <person name="Jung N."/>
            <person name="Uechi K."/>
            <person name="Horii T."/>
            <person name="Iida T."/>
            <person name="Fujita J."/>
            <person name="Nakamura S."/>
        </authorList>
    </citation>
    <scope>NUCLEOTIDE SEQUENCE [LARGE SCALE GENOMIC DNA]</scope>
    <source>
        <strain evidence="19 20">JCM 12688</strain>
    </source>
</reference>
<dbReference type="GO" id="GO:0036199">
    <property type="term" value="F:cholest-4-en-3-one 26-monooxygenase activity"/>
    <property type="evidence" value="ECO:0007669"/>
    <property type="project" value="TreeGrafter"/>
</dbReference>
<dbReference type="InterPro" id="IPR001128">
    <property type="entry name" value="Cyt_P450"/>
</dbReference>
<evidence type="ECO:0000256" key="6">
    <source>
        <dbReference type="ARBA" id="ARBA00022963"/>
    </source>
</evidence>
<dbReference type="InterPro" id="IPR017972">
    <property type="entry name" value="Cyt_P450_CS"/>
</dbReference>
<evidence type="ECO:0000256" key="5">
    <source>
        <dbReference type="ARBA" id="ARBA00022723"/>
    </source>
</evidence>